<feature type="non-terminal residue" evidence="2">
    <location>
        <position position="605"/>
    </location>
</feature>
<evidence type="ECO:0000313" key="3">
    <source>
        <dbReference type="Proteomes" id="UP000613740"/>
    </source>
</evidence>
<reference evidence="2" key="1">
    <citation type="journal article" date="2020" name="bioRxiv">
        <title>Comparative genomics of Chlamydomonas.</title>
        <authorList>
            <person name="Craig R.J."/>
            <person name="Hasan A.R."/>
            <person name="Ness R.W."/>
            <person name="Keightley P.D."/>
        </authorList>
    </citation>
    <scope>NUCLEOTIDE SEQUENCE</scope>
    <source>
        <strain evidence="2">CCAP 11/173</strain>
    </source>
</reference>
<feature type="region of interest" description="Disordered" evidence="1">
    <location>
        <begin position="348"/>
        <end position="368"/>
    </location>
</feature>
<dbReference type="AlphaFoldDB" id="A0A835SJW3"/>
<feature type="compositionally biased region" description="Low complexity" evidence="1">
    <location>
        <begin position="72"/>
        <end position="83"/>
    </location>
</feature>
<evidence type="ECO:0000256" key="1">
    <source>
        <dbReference type="SAM" id="MobiDB-lite"/>
    </source>
</evidence>
<protein>
    <submittedName>
        <fullName evidence="2">Uncharacterized protein</fullName>
    </submittedName>
</protein>
<organism evidence="2 3">
    <name type="scientific">Chlamydomonas schloesseri</name>
    <dbReference type="NCBI Taxonomy" id="2026947"/>
    <lineage>
        <taxon>Eukaryota</taxon>
        <taxon>Viridiplantae</taxon>
        <taxon>Chlorophyta</taxon>
        <taxon>core chlorophytes</taxon>
        <taxon>Chlorophyceae</taxon>
        <taxon>CS clade</taxon>
        <taxon>Chlamydomonadales</taxon>
        <taxon>Chlamydomonadaceae</taxon>
        <taxon>Chlamydomonas</taxon>
    </lineage>
</organism>
<name>A0A835SJW3_9CHLO</name>
<dbReference type="EMBL" id="JAEHOD010000415">
    <property type="protein sequence ID" value="KAG2421995.1"/>
    <property type="molecule type" value="Genomic_DNA"/>
</dbReference>
<gene>
    <name evidence="2" type="ORF">HYH02_015549</name>
</gene>
<feature type="compositionally biased region" description="Acidic residues" evidence="1">
    <location>
        <begin position="1"/>
        <end position="16"/>
    </location>
</feature>
<feature type="non-terminal residue" evidence="2">
    <location>
        <position position="1"/>
    </location>
</feature>
<keyword evidence="3" id="KW-1185">Reference proteome</keyword>
<feature type="region of interest" description="Disordered" evidence="1">
    <location>
        <begin position="48"/>
        <end position="83"/>
    </location>
</feature>
<dbReference type="OrthoDB" id="547029at2759"/>
<comment type="caution">
    <text evidence="2">The sequence shown here is derived from an EMBL/GenBank/DDBJ whole genome shotgun (WGS) entry which is preliminary data.</text>
</comment>
<feature type="compositionally biased region" description="Gly residues" evidence="1">
    <location>
        <begin position="52"/>
        <end position="71"/>
    </location>
</feature>
<proteinExistence type="predicted"/>
<sequence length="605" mass="63024">EEREEEEREGVGEAEAEVGPRHPSAAAELLSALRPRWDPTRAAAEAAELAAAGGGAGGGNSWVAGGSGNGGSSSQQQQPQPPWELAAAAPSVTLDALVSAIKHELPQQQGALQSLKTQHAVVATRLQWARQREADAELTRATSSHGRAAAGGAAGLRAAAVARGGAAVRARSQGLRSMCESLISDMLDLTMCRIEARPGAAAVAAEVAAWRAARPGALAGVSRHVAEAVMWEVVDEMVAEAYDELHHLAAVADGFAFDLLVEAVAFSQAKYQFGGGGGGGAGGWAGAGGGGRDGVRARLRDAEARREAHVAHSIAARRAATQSRNAAKAAHIAAASVMAGNSASGAAAVAGEGDGGGGGEDDDGGGGGGGYDDGAYAAYVQQLAAASKPIKVGAVLDEDLDDEAIYVLHRTFDDSGGGRQEEKQLYVQGLKAMLQEMRLRRGDAPYGHTQQLSVYWPPYVRVSRAHRMAAQRLTPPLAAGPAVWRRLTQERVARAPPAAWPRPEHTAAAAGERLFWAQVALRPSYLTAKNAPMVQVFKELGPITATAASPNGALLAVGTAPGVMLVFDMRGRPAAPWFQVMADGQTYKRPWWFRRRKPRNPAIVA</sequence>
<feature type="region of interest" description="Disordered" evidence="1">
    <location>
        <begin position="1"/>
        <end position="25"/>
    </location>
</feature>
<accession>A0A835SJW3</accession>
<evidence type="ECO:0000313" key="2">
    <source>
        <dbReference type="EMBL" id="KAG2421995.1"/>
    </source>
</evidence>
<dbReference type="Proteomes" id="UP000613740">
    <property type="component" value="Unassembled WGS sequence"/>
</dbReference>